<keyword evidence="1" id="KW-1185">Reference proteome</keyword>
<dbReference type="WBParaSite" id="SPAL_0000916900.1">
    <property type="protein sequence ID" value="SPAL_0000916900.1"/>
    <property type="gene ID" value="SPAL_0000916900"/>
</dbReference>
<organism evidence="1 2">
    <name type="scientific">Strongyloides papillosus</name>
    <name type="common">Intestinal threadworm</name>
    <dbReference type="NCBI Taxonomy" id="174720"/>
    <lineage>
        <taxon>Eukaryota</taxon>
        <taxon>Metazoa</taxon>
        <taxon>Ecdysozoa</taxon>
        <taxon>Nematoda</taxon>
        <taxon>Chromadorea</taxon>
        <taxon>Rhabditida</taxon>
        <taxon>Tylenchina</taxon>
        <taxon>Panagrolaimomorpha</taxon>
        <taxon>Strongyloidoidea</taxon>
        <taxon>Strongyloididae</taxon>
        <taxon>Strongyloides</taxon>
    </lineage>
</organism>
<accession>A0A0N5BTI7</accession>
<protein>
    <submittedName>
        <fullName evidence="2">Uncharacterized protein</fullName>
    </submittedName>
</protein>
<dbReference type="AlphaFoldDB" id="A0A0N5BTI7"/>
<reference evidence="2" key="1">
    <citation type="submission" date="2017-02" db="UniProtKB">
        <authorList>
            <consortium name="WormBaseParasite"/>
        </authorList>
    </citation>
    <scope>IDENTIFICATION</scope>
</reference>
<sequence>MDITIVKVIVKPSVSIISENDANLSQLAIEKYVALDSRIFVKDLCRKIMEKIGLQDLVNQSHAFIQHSNLEYYPLNSFIPDMNVDIGSISPLLKNKLTVKLLVPLKSDDFVKMEEVNILCRNLLQYLFLKIPEIGNHIPDVIYQYIKDEGRNCHSIRQFPLETLIQMNEENIGSINRSNTFTSNAGQNSSLFSTPRMYSNSFDCKTRYHGVMFSEMGNSLGNLQEFSGGNSYPGLFQVNHDRLSSGNRPDANRSIIYNKDVELPILQQWYKSLGGSPPTNSDLQNHAFALNILSSRSDPNKLTADDILDWYKKRQACEGRQMDKKEEQFII</sequence>
<proteinExistence type="predicted"/>
<dbReference type="Proteomes" id="UP000046392">
    <property type="component" value="Unplaced"/>
</dbReference>
<evidence type="ECO:0000313" key="2">
    <source>
        <dbReference type="WBParaSite" id="SPAL_0000916900.1"/>
    </source>
</evidence>
<evidence type="ECO:0000313" key="1">
    <source>
        <dbReference type="Proteomes" id="UP000046392"/>
    </source>
</evidence>
<name>A0A0N5BTI7_STREA</name>